<proteinExistence type="predicted"/>
<reference evidence="1 2" key="1">
    <citation type="journal article" date="2019" name="Int. J. Syst. Evol. Microbiol.">
        <title>The Global Catalogue of Microorganisms (GCM) 10K type strain sequencing project: providing services to taxonomists for standard genome sequencing and annotation.</title>
        <authorList>
            <consortium name="The Broad Institute Genomics Platform"/>
            <consortium name="The Broad Institute Genome Sequencing Center for Infectious Disease"/>
            <person name="Wu L."/>
            <person name="Ma J."/>
        </authorList>
    </citation>
    <scope>NUCLEOTIDE SEQUENCE [LARGE SCALE GENOMIC DNA]</scope>
    <source>
        <strain evidence="1 2">JCM 14545</strain>
    </source>
</reference>
<organism evidence="1 2">
    <name type="scientific">Amycolatopsis minnesotensis</name>
    <dbReference type="NCBI Taxonomy" id="337894"/>
    <lineage>
        <taxon>Bacteria</taxon>
        <taxon>Bacillati</taxon>
        <taxon>Actinomycetota</taxon>
        <taxon>Actinomycetes</taxon>
        <taxon>Pseudonocardiales</taxon>
        <taxon>Pseudonocardiaceae</taxon>
        <taxon>Amycolatopsis</taxon>
    </lineage>
</organism>
<sequence length="88" mass="9170">MRESLKAAFGDLSAAKVTLAFEGASPGGHLEGVRVPEGHRDDARASIPAGWVAEAWSRSGAWSLKGTFGESDAAISPFTVRGMALLMP</sequence>
<dbReference type="RefSeq" id="WP_344432105.1">
    <property type="nucleotide sequence ID" value="NZ_BAAANN010000079.1"/>
</dbReference>
<comment type="caution">
    <text evidence="1">The sequence shown here is derived from an EMBL/GenBank/DDBJ whole genome shotgun (WGS) entry which is preliminary data.</text>
</comment>
<dbReference type="Proteomes" id="UP001501116">
    <property type="component" value="Unassembled WGS sequence"/>
</dbReference>
<accession>A0ABN2SZF0</accession>
<keyword evidence="2" id="KW-1185">Reference proteome</keyword>
<evidence type="ECO:0000313" key="1">
    <source>
        <dbReference type="EMBL" id="GAA1994281.1"/>
    </source>
</evidence>
<dbReference type="EMBL" id="BAAANN010000079">
    <property type="protein sequence ID" value="GAA1994281.1"/>
    <property type="molecule type" value="Genomic_DNA"/>
</dbReference>
<gene>
    <name evidence="1" type="ORF">GCM10009754_87030</name>
</gene>
<evidence type="ECO:0000313" key="2">
    <source>
        <dbReference type="Proteomes" id="UP001501116"/>
    </source>
</evidence>
<name>A0ABN2SZF0_9PSEU</name>
<protein>
    <submittedName>
        <fullName evidence="1">Uncharacterized protein</fullName>
    </submittedName>
</protein>